<sequence>MELLATNCIQHLSETWATPFCSYGTELELLSHPSYFTRPTSGWPYPTASCACSALLTQWHLSVCYQRPRENL</sequence>
<proteinExistence type="predicted"/>
<evidence type="ECO:0000313" key="2">
    <source>
        <dbReference type="Proteomes" id="UP000053660"/>
    </source>
</evidence>
<organism evidence="1 2">
    <name type="scientific">Oesophagostomum dentatum</name>
    <name type="common">Nodular worm</name>
    <dbReference type="NCBI Taxonomy" id="61180"/>
    <lineage>
        <taxon>Eukaryota</taxon>
        <taxon>Metazoa</taxon>
        <taxon>Ecdysozoa</taxon>
        <taxon>Nematoda</taxon>
        <taxon>Chromadorea</taxon>
        <taxon>Rhabditida</taxon>
        <taxon>Rhabditina</taxon>
        <taxon>Rhabditomorpha</taxon>
        <taxon>Strongyloidea</taxon>
        <taxon>Strongylidae</taxon>
        <taxon>Oesophagostomum</taxon>
    </lineage>
</organism>
<name>A0A0B1SDV0_OESDE</name>
<dbReference type="AlphaFoldDB" id="A0A0B1SDV0"/>
<dbReference type="EMBL" id="KN573204">
    <property type="protein sequence ID" value="KHJ83493.1"/>
    <property type="molecule type" value="Genomic_DNA"/>
</dbReference>
<evidence type="ECO:0000313" key="1">
    <source>
        <dbReference type="EMBL" id="KHJ83493.1"/>
    </source>
</evidence>
<protein>
    <submittedName>
        <fullName evidence="1">Uncharacterized protein</fullName>
    </submittedName>
</protein>
<gene>
    <name evidence="1" type="ORF">OESDEN_16808</name>
</gene>
<reference evidence="1 2" key="1">
    <citation type="submission" date="2014-03" db="EMBL/GenBank/DDBJ databases">
        <title>Draft genome of the hookworm Oesophagostomum dentatum.</title>
        <authorList>
            <person name="Mitreva M."/>
        </authorList>
    </citation>
    <scope>NUCLEOTIDE SEQUENCE [LARGE SCALE GENOMIC DNA]</scope>
    <source>
        <strain evidence="1 2">OD-Hann</strain>
    </source>
</reference>
<keyword evidence="2" id="KW-1185">Reference proteome</keyword>
<dbReference type="Proteomes" id="UP000053660">
    <property type="component" value="Unassembled WGS sequence"/>
</dbReference>
<accession>A0A0B1SDV0</accession>